<dbReference type="GO" id="GO:0008747">
    <property type="term" value="F:N-acetylneuraminate lyase activity"/>
    <property type="evidence" value="ECO:0007669"/>
    <property type="project" value="TreeGrafter"/>
</dbReference>
<keyword evidence="1 2" id="KW-0456">Lyase</keyword>
<evidence type="ECO:0000313" key="6">
    <source>
        <dbReference type="Proteomes" id="UP000285295"/>
    </source>
</evidence>
<dbReference type="RefSeq" id="WP_128238462.1">
    <property type="nucleotide sequence ID" value="NZ_SAUX01000026.1"/>
</dbReference>
<dbReference type="AlphaFoldDB" id="A0A443K2H3"/>
<dbReference type="PIRSF" id="PIRSF001365">
    <property type="entry name" value="DHDPS"/>
    <property type="match status" value="1"/>
</dbReference>
<dbReference type="EMBL" id="SAUX01000026">
    <property type="protein sequence ID" value="RWR26946.1"/>
    <property type="molecule type" value="Genomic_DNA"/>
</dbReference>
<dbReference type="InterPro" id="IPR013785">
    <property type="entry name" value="Aldolase_TIM"/>
</dbReference>
<evidence type="ECO:0000256" key="2">
    <source>
        <dbReference type="PIRNR" id="PIRNR001365"/>
    </source>
</evidence>
<dbReference type="Gene3D" id="3.20.20.70">
    <property type="entry name" value="Aldolase class I"/>
    <property type="match status" value="1"/>
</dbReference>
<dbReference type="GO" id="GO:0019262">
    <property type="term" value="P:N-acetylneuraminate catabolic process"/>
    <property type="evidence" value="ECO:0007669"/>
    <property type="project" value="TreeGrafter"/>
</dbReference>
<comment type="caution">
    <text evidence="5">The sequence shown here is derived from an EMBL/GenBank/DDBJ whole genome shotgun (WGS) entry which is preliminary data.</text>
</comment>
<dbReference type="CDD" id="cd00408">
    <property type="entry name" value="DHDPS-like"/>
    <property type="match status" value="1"/>
</dbReference>
<feature type="active site" description="Proton donor/acceptor" evidence="3">
    <location>
        <position position="137"/>
    </location>
</feature>
<gene>
    <name evidence="5" type="ORF">D2T31_18400</name>
</gene>
<evidence type="ECO:0000313" key="5">
    <source>
        <dbReference type="EMBL" id="RWR26946.1"/>
    </source>
</evidence>
<evidence type="ECO:0000256" key="1">
    <source>
        <dbReference type="ARBA" id="ARBA00023239"/>
    </source>
</evidence>
<dbReference type="SUPFAM" id="SSF51569">
    <property type="entry name" value="Aldolase"/>
    <property type="match status" value="1"/>
</dbReference>
<feature type="active site" description="Schiff-base intermediate with substrate" evidence="3">
    <location>
        <position position="165"/>
    </location>
</feature>
<sequence length="299" mass="32464">MKTELKGILSAILTPFTKDGATIDEAAYARLVRTQRDAGIHGIVASGSTGEHPALSVAERMRLYEIAKENAGERMDVIAHVGSNNVRDALDLARHARDIGVDQMLVLTPYFDSLKFAEVQRFLDKVVSIAGGPIIYYDTPGITRLEITEEQMVTLQRDGLVSHIKDSPQSFPRTMRLLSNPEAPKVLAGSDPALLAVLAHGAPGSIIGASTFVPELCVELYDRISVDRDWLSALEVWDRLWPVLNFMLLNGYVPLAKAGSALRGLDLGEPREPMTPSPDDLRARLADILAQSGVGPFGA</sequence>
<dbReference type="SMART" id="SM01130">
    <property type="entry name" value="DHDPS"/>
    <property type="match status" value="1"/>
</dbReference>
<dbReference type="Proteomes" id="UP000285295">
    <property type="component" value="Unassembled WGS sequence"/>
</dbReference>
<dbReference type="PANTHER" id="PTHR42849">
    <property type="entry name" value="N-ACETYLNEURAMINATE LYASE"/>
    <property type="match status" value="1"/>
</dbReference>
<protein>
    <submittedName>
        <fullName evidence="5">Dihydrodipicolinate synthase family protein</fullName>
    </submittedName>
</protein>
<evidence type="ECO:0000256" key="4">
    <source>
        <dbReference type="PIRSR" id="PIRSR001365-2"/>
    </source>
</evidence>
<reference evidence="5 6" key="1">
    <citation type="submission" date="2019-01" db="EMBL/GenBank/DDBJ databases">
        <title>Sinorhodobacter populi sp. nov. isolated from the symptomatic bark tissue of Populus euramericana canker.</title>
        <authorList>
            <person name="Xu G."/>
        </authorList>
    </citation>
    <scope>NUCLEOTIDE SEQUENCE [LARGE SCALE GENOMIC DNA]</scope>
    <source>
        <strain evidence="5 6">D19-10-3-21</strain>
    </source>
</reference>
<dbReference type="OrthoDB" id="9796205at2"/>
<dbReference type="InterPro" id="IPR002220">
    <property type="entry name" value="DapA-like"/>
</dbReference>
<proteinExistence type="inferred from homology"/>
<dbReference type="PRINTS" id="PR00146">
    <property type="entry name" value="DHPICSNTHASE"/>
</dbReference>
<name>A0A443K2H3_9RHOB</name>
<feature type="binding site" evidence="4">
    <location>
        <position position="206"/>
    </location>
    <ligand>
        <name>pyruvate</name>
        <dbReference type="ChEBI" id="CHEBI:15361"/>
    </ligand>
</feature>
<reference evidence="5 6" key="2">
    <citation type="submission" date="2019-01" db="EMBL/GenBank/DDBJ databases">
        <authorList>
            <person name="Li Y."/>
        </authorList>
    </citation>
    <scope>NUCLEOTIDE SEQUENCE [LARGE SCALE GENOMIC DNA]</scope>
    <source>
        <strain evidence="5 6">D19-10-3-21</strain>
    </source>
</reference>
<dbReference type="Pfam" id="PF00701">
    <property type="entry name" value="DHDPS"/>
    <property type="match status" value="1"/>
</dbReference>
<evidence type="ECO:0000256" key="3">
    <source>
        <dbReference type="PIRSR" id="PIRSR001365-1"/>
    </source>
</evidence>
<comment type="similarity">
    <text evidence="2">Belongs to the DapA family.</text>
</comment>
<dbReference type="GO" id="GO:0005829">
    <property type="term" value="C:cytosol"/>
    <property type="evidence" value="ECO:0007669"/>
    <property type="project" value="TreeGrafter"/>
</dbReference>
<accession>A0A443K2H3</accession>
<organism evidence="5 6">
    <name type="scientific">Paenirhodobacter populi</name>
    <dbReference type="NCBI Taxonomy" id="2306993"/>
    <lineage>
        <taxon>Bacteria</taxon>
        <taxon>Pseudomonadati</taxon>
        <taxon>Pseudomonadota</taxon>
        <taxon>Alphaproteobacteria</taxon>
        <taxon>Rhodobacterales</taxon>
        <taxon>Rhodobacter group</taxon>
        <taxon>Paenirhodobacter</taxon>
    </lineage>
</organism>
<feature type="binding site" evidence="4">
    <location>
        <position position="49"/>
    </location>
    <ligand>
        <name>pyruvate</name>
        <dbReference type="ChEBI" id="CHEBI:15361"/>
    </ligand>
</feature>
<dbReference type="PANTHER" id="PTHR42849:SF1">
    <property type="entry name" value="N-ACETYLNEURAMINATE LYASE"/>
    <property type="match status" value="1"/>
</dbReference>